<gene>
    <name evidence="3" type="ORF">BDZ31_003692</name>
</gene>
<protein>
    <submittedName>
        <fullName evidence="3">Uncharacterized protein</fullName>
    </submittedName>
</protein>
<keyword evidence="2" id="KW-0472">Membrane</keyword>
<evidence type="ECO:0000256" key="1">
    <source>
        <dbReference type="SAM" id="MobiDB-lite"/>
    </source>
</evidence>
<feature type="transmembrane region" description="Helical" evidence="2">
    <location>
        <begin position="22"/>
        <end position="45"/>
    </location>
</feature>
<keyword evidence="4" id="KW-1185">Reference proteome</keyword>
<dbReference type="EMBL" id="JACHNU010000006">
    <property type="protein sequence ID" value="MBB4664089.1"/>
    <property type="molecule type" value="Genomic_DNA"/>
</dbReference>
<name>A0A840IH34_9ACTN</name>
<feature type="transmembrane region" description="Helical" evidence="2">
    <location>
        <begin position="51"/>
        <end position="68"/>
    </location>
</feature>
<feature type="transmembrane region" description="Helical" evidence="2">
    <location>
        <begin position="120"/>
        <end position="140"/>
    </location>
</feature>
<sequence length="184" mass="19908">MEDGYVIDRPNRAKTSSRTTRAIVVLLLLVSAGLMSLVIFGGWGGLQGSKLNQVVYLGLYLLMAYLVARWNRGVLPVAAALAIILLIFAAISGPEWLERDKTGFATPELIFGGDGLESSVIAMLTFLLIPVQVLLIAFAAQGFRQDWHVEVEVPKSRAQWSGAAPRRVSTRPGARRGTTTGASR</sequence>
<dbReference type="Proteomes" id="UP000585272">
    <property type="component" value="Unassembled WGS sequence"/>
</dbReference>
<feature type="region of interest" description="Disordered" evidence="1">
    <location>
        <begin position="162"/>
        <end position="184"/>
    </location>
</feature>
<evidence type="ECO:0000313" key="4">
    <source>
        <dbReference type="Proteomes" id="UP000585272"/>
    </source>
</evidence>
<dbReference type="RefSeq" id="WP_183343814.1">
    <property type="nucleotide sequence ID" value="NZ_JACHNU010000006.1"/>
</dbReference>
<accession>A0A840IH34</accession>
<comment type="caution">
    <text evidence="3">The sequence shown here is derived from an EMBL/GenBank/DDBJ whole genome shotgun (WGS) entry which is preliminary data.</text>
</comment>
<proteinExistence type="predicted"/>
<organism evidence="3 4">
    <name type="scientific">Conexibacter arvalis</name>
    <dbReference type="NCBI Taxonomy" id="912552"/>
    <lineage>
        <taxon>Bacteria</taxon>
        <taxon>Bacillati</taxon>
        <taxon>Actinomycetota</taxon>
        <taxon>Thermoleophilia</taxon>
        <taxon>Solirubrobacterales</taxon>
        <taxon>Conexibacteraceae</taxon>
        <taxon>Conexibacter</taxon>
    </lineage>
</organism>
<feature type="compositionally biased region" description="Low complexity" evidence="1">
    <location>
        <begin position="170"/>
        <end position="184"/>
    </location>
</feature>
<keyword evidence="2" id="KW-1133">Transmembrane helix</keyword>
<evidence type="ECO:0000256" key="2">
    <source>
        <dbReference type="SAM" id="Phobius"/>
    </source>
</evidence>
<evidence type="ECO:0000313" key="3">
    <source>
        <dbReference type="EMBL" id="MBB4664089.1"/>
    </source>
</evidence>
<reference evidence="3 4" key="1">
    <citation type="submission" date="2020-08" db="EMBL/GenBank/DDBJ databases">
        <title>Genomic Encyclopedia of Archaeal and Bacterial Type Strains, Phase II (KMG-II): from individual species to whole genera.</title>
        <authorList>
            <person name="Goeker M."/>
        </authorList>
    </citation>
    <scope>NUCLEOTIDE SEQUENCE [LARGE SCALE GENOMIC DNA]</scope>
    <source>
        <strain evidence="3 4">DSM 23288</strain>
    </source>
</reference>
<keyword evidence="2" id="KW-0812">Transmembrane</keyword>
<dbReference type="AlphaFoldDB" id="A0A840IH34"/>
<feature type="transmembrane region" description="Helical" evidence="2">
    <location>
        <begin position="75"/>
        <end position="93"/>
    </location>
</feature>